<sequence>MTADQIPAELTHSVVVGSAESVAEQIKTTVFDAGIDGVIINMPTYTPGVVAAAGAALRPLLGC</sequence>
<dbReference type="AlphaFoldDB" id="A0A7I9Y1L6"/>
<dbReference type="Proteomes" id="UP000465361">
    <property type="component" value="Unassembled WGS sequence"/>
</dbReference>
<dbReference type="SUPFAM" id="SSF51679">
    <property type="entry name" value="Bacterial luciferase-like"/>
    <property type="match status" value="1"/>
</dbReference>
<dbReference type="EMBL" id="BLKW01000004">
    <property type="protein sequence ID" value="GFG75966.1"/>
    <property type="molecule type" value="Genomic_DNA"/>
</dbReference>
<accession>A0A7I9Y1L6</accession>
<comment type="caution">
    <text evidence="1">The sequence shown here is derived from an EMBL/GenBank/DDBJ whole genome shotgun (WGS) entry which is preliminary data.</text>
</comment>
<dbReference type="GO" id="GO:0016705">
    <property type="term" value="F:oxidoreductase activity, acting on paired donors, with incorporation or reduction of molecular oxygen"/>
    <property type="evidence" value="ECO:0007669"/>
    <property type="project" value="InterPro"/>
</dbReference>
<evidence type="ECO:0000313" key="1">
    <source>
        <dbReference type="EMBL" id="GFG75966.1"/>
    </source>
</evidence>
<evidence type="ECO:0000313" key="2">
    <source>
        <dbReference type="Proteomes" id="UP000465361"/>
    </source>
</evidence>
<keyword evidence="2" id="KW-1185">Reference proteome</keyword>
<evidence type="ECO:0008006" key="3">
    <source>
        <dbReference type="Google" id="ProtNLM"/>
    </source>
</evidence>
<dbReference type="InterPro" id="IPR036661">
    <property type="entry name" value="Luciferase-like_sf"/>
</dbReference>
<proteinExistence type="predicted"/>
<protein>
    <recommendedName>
        <fullName evidence="3">LLM class F420-dependent oxidoreductase</fullName>
    </recommendedName>
</protein>
<dbReference type="Gene3D" id="3.20.20.30">
    <property type="entry name" value="Luciferase-like domain"/>
    <property type="match status" value="1"/>
</dbReference>
<name>A0A7I9Y1L6_9MYCO</name>
<gene>
    <name evidence="1" type="ORF">MBOT_33310</name>
</gene>
<reference evidence="1 2" key="1">
    <citation type="journal article" date="2019" name="Emerg. Microbes Infect.">
        <title>Comprehensive subspecies identification of 175 nontuberculous mycobacteria species based on 7547 genomic profiles.</title>
        <authorList>
            <person name="Matsumoto Y."/>
            <person name="Kinjo T."/>
            <person name="Motooka D."/>
            <person name="Nabeya D."/>
            <person name="Jung N."/>
            <person name="Uechi K."/>
            <person name="Horii T."/>
            <person name="Iida T."/>
            <person name="Fujita J."/>
            <person name="Nakamura S."/>
        </authorList>
    </citation>
    <scope>NUCLEOTIDE SEQUENCE [LARGE SCALE GENOMIC DNA]</scope>
    <source>
        <strain evidence="1 2">JCM 17322</strain>
    </source>
</reference>
<organism evidence="1 2">
    <name type="scientific">Mycobacterium botniense</name>
    <dbReference type="NCBI Taxonomy" id="84962"/>
    <lineage>
        <taxon>Bacteria</taxon>
        <taxon>Bacillati</taxon>
        <taxon>Actinomycetota</taxon>
        <taxon>Actinomycetes</taxon>
        <taxon>Mycobacteriales</taxon>
        <taxon>Mycobacteriaceae</taxon>
        <taxon>Mycobacterium</taxon>
    </lineage>
</organism>